<keyword evidence="16" id="KW-0832">Ubl conjugation</keyword>
<dbReference type="SUPFAM" id="SSF54001">
    <property type="entry name" value="Cysteine proteinases"/>
    <property type="match status" value="1"/>
</dbReference>
<keyword evidence="11" id="KW-0645">Protease</keyword>
<proteinExistence type="inferred from homology"/>
<keyword evidence="15" id="KW-0788">Thiol protease</keyword>
<evidence type="ECO:0000256" key="23">
    <source>
        <dbReference type="ARBA" id="ARBA00076185"/>
    </source>
</evidence>
<evidence type="ECO:0000256" key="17">
    <source>
        <dbReference type="ARBA" id="ARBA00023036"/>
    </source>
</evidence>
<feature type="region of interest" description="Disordered" evidence="27">
    <location>
        <begin position="122"/>
        <end position="173"/>
    </location>
</feature>
<evidence type="ECO:0000256" key="22">
    <source>
        <dbReference type="ARBA" id="ARBA00070641"/>
    </source>
</evidence>
<evidence type="ECO:0000256" key="2">
    <source>
        <dbReference type="ARBA" id="ARBA00004123"/>
    </source>
</evidence>
<protein>
    <recommendedName>
        <fullName evidence="22">Ubiquitin carboxyl-terminal hydrolase 8</fullName>
        <ecNumber evidence="7">3.4.19.12</ecNumber>
    </recommendedName>
    <alternativeName>
        <fullName evidence="24">Deubiquitinating enzyme 8</fullName>
    </alternativeName>
    <alternativeName>
        <fullName evidence="26">Ubiquitin isopeptidase Y</fullName>
    </alternativeName>
    <alternativeName>
        <fullName evidence="23">Ubiquitin thioesterase 8</fullName>
    </alternativeName>
    <alternativeName>
        <fullName evidence="25">Ubiquitin-specific-processing protease 8</fullName>
    </alternativeName>
</protein>
<dbReference type="FunFam" id="1.20.58.80:FF:000011">
    <property type="entry name" value="Ubiquitin carboxyl-terminal hydrolase 8"/>
    <property type="match status" value="1"/>
</dbReference>
<dbReference type="Pfam" id="PF00443">
    <property type="entry name" value="UCH"/>
    <property type="match status" value="1"/>
</dbReference>
<evidence type="ECO:0000256" key="5">
    <source>
        <dbReference type="ARBA" id="ARBA00004496"/>
    </source>
</evidence>
<evidence type="ECO:0000256" key="3">
    <source>
        <dbReference type="ARBA" id="ARBA00004202"/>
    </source>
</evidence>
<dbReference type="SUPFAM" id="SSF52821">
    <property type="entry name" value="Rhodanese/Cell cycle control phosphatase"/>
    <property type="match status" value="1"/>
</dbReference>
<dbReference type="PROSITE" id="PS00972">
    <property type="entry name" value="USP_1"/>
    <property type="match status" value="1"/>
</dbReference>
<evidence type="ECO:0000256" key="13">
    <source>
        <dbReference type="ARBA" id="ARBA00022786"/>
    </source>
</evidence>
<evidence type="ECO:0000256" key="27">
    <source>
        <dbReference type="SAM" id="MobiDB-lite"/>
    </source>
</evidence>
<keyword evidence="14" id="KW-0378">Hydrolase</keyword>
<evidence type="ECO:0000256" key="20">
    <source>
        <dbReference type="ARBA" id="ARBA00023306"/>
    </source>
</evidence>
<feature type="domain" description="Rhodanese" evidence="28">
    <location>
        <begin position="187"/>
        <end position="305"/>
    </location>
</feature>
<keyword evidence="8" id="KW-1003">Cell membrane</keyword>
<evidence type="ECO:0000256" key="21">
    <source>
        <dbReference type="ARBA" id="ARBA00063318"/>
    </source>
</evidence>
<comment type="similarity">
    <text evidence="6">Belongs to the peptidase C19 family.</text>
</comment>
<keyword evidence="17" id="KW-0729">SH3-binding</keyword>
<dbReference type="Ensembl" id="ENSCUST00005029927.1">
    <property type="protein sequence ID" value="ENSCUSP00005028932.1"/>
    <property type="gene ID" value="ENSCUSG00005017601.1"/>
</dbReference>
<feature type="domain" description="USP" evidence="29">
    <location>
        <begin position="765"/>
        <end position="1095"/>
    </location>
</feature>
<evidence type="ECO:0000256" key="14">
    <source>
        <dbReference type="ARBA" id="ARBA00022801"/>
    </source>
</evidence>
<feature type="compositionally biased region" description="Basic and acidic residues" evidence="27">
    <location>
        <begin position="152"/>
        <end position="166"/>
    </location>
</feature>
<comment type="subunit">
    <text evidence="21">Forms a ternary complex with RNF128 and OTUB1. Interacts (via C-terminal UCH catalytic domain) with OTUB1 isoform 1. Interacts with STAM2 (via SH3 domain). Interacts with DNAJB3, EGFR, EPS15, RASGRF1, RNF41, YWHAE, YWHAG and YWHAZ. Interacts with NBR1, RASGRF1, RNF41 and IST1. Associates with the ESCRT-0 complex and with microtubules. Interacts with BIRC6/bruce and KIF23/MKLP1.</text>
</comment>
<dbReference type="PANTHER" id="PTHR21646">
    <property type="entry name" value="UBIQUITIN CARBOXYL-TERMINAL HYDROLASE"/>
    <property type="match status" value="1"/>
</dbReference>
<dbReference type="Gene3D" id="3.90.70.10">
    <property type="entry name" value="Cysteine proteinases"/>
    <property type="match status" value="1"/>
</dbReference>
<dbReference type="Pfam" id="PF00581">
    <property type="entry name" value="Rhodanese"/>
    <property type="match status" value="1"/>
</dbReference>
<dbReference type="InterPro" id="IPR028889">
    <property type="entry name" value="USP"/>
</dbReference>
<keyword evidence="13" id="KW-0833">Ubl conjugation pathway</keyword>
<dbReference type="EC" id="3.4.19.12" evidence="7"/>
<evidence type="ECO:0000256" key="11">
    <source>
        <dbReference type="ARBA" id="ARBA00022670"/>
    </source>
</evidence>
<comment type="subcellular location">
    <subcellularLocation>
        <location evidence="3">Cell membrane</location>
        <topology evidence="3">Peripheral membrane protein</topology>
    </subcellularLocation>
    <subcellularLocation>
        <location evidence="5">Cytoplasm</location>
    </subcellularLocation>
    <subcellularLocation>
        <location evidence="4">Endosome membrane</location>
        <topology evidence="4">Peripheral membrane protein</topology>
    </subcellularLocation>
    <subcellularLocation>
        <location evidence="2">Nucleus</location>
    </subcellularLocation>
</comment>
<keyword evidence="10" id="KW-0597">Phosphoprotein</keyword>
<dbReference type="PROSITE" id="PS50235">
    <property type="entry name" value="USP_3"/>
    <property type="match status" value="1"/>
</dbReference>
<dbReference type="InterPro" id="IPR036873">
    <property type="entry name" value="Rhodanese-like_dom_sf"/>
</dbReference>
<keyword evidence="31" id="KW-1185">Reference proteome</keyword>
<dbReference type="GO" id="GO:0005886">
    <property type="term" value="C:plasma membrane"/>
    <property type="evidence" value="ECO:0007669"/>
    <property type="project" value="UniProtKB-SubCell"/>
</dbReference>
<evidence type="ECO:0000256" key="25">
    <source>
        <dbReference type="ARBA" id="ARBA00078426"/>
    </source>
</evidence>
<dbReference type="InterPro" id="IPR001394">
    <property type="entry name" value="Peptidase_C19_UCH"/>
</dbReference>
<feature type="region of interest" description="Disordered" evidence="27">
    <location>
        <begin position="667"/>
        <end position="708"/>
    </location>
</feature>
<dbReference type="CDD" id="cd02674">
    <property type="entry name" value="Peptidase_C19R"/>
    <property type="match status" value="1"/>
</dbReference>
<keyword evidence="19" id="KW-0539">Nucleus</keyword>
<dbReference type="Gene3D" id="3.40.250.10">
    <property type="entry name" value="Rhodanese-like domain"/>
    <property type="match status" value="1"/>
</dbReference>
<evidence type="ECO:0000259" key="29">
    <source>
        <dbReference type="PROSITE" id="PS50235"/>
    </source>
</evidence>
<dbReference type="GO" id="GO:0005634">
    <property type="term" value="C:nucleus"/>
    <property type="evidence" value="ECO:0007669"/>
    <property type="project" value="UniProtKB-SubCell"/>
</dbReference>
<feature type="compositionally biased region" description="Pro residues" evidence="27">
    <location>
        <begin position="670"/>
        <end position="681"/>
    </location>
</feature>
<evidence type="ECO:0000313" key="30">
    <source>
        <dbReference type="Ensembl" id="ENSCUSP00005028932.1"/>
    </source>
</evidence>
<organism evidence="30 31">
    <name type="scientific">Catharus ustulatus</name>
    <name type="common">Russet-backed thrush</name>
    <name type="synonym">Hylocichla ustulatus</name>
    <dbReference type="NCBI Taxonomy" id="91951"/>
    <lineage>
        <taxon>Eukaryota</taxon>
        <taxon>Metazoa</taxon>
        <taxon>Chordata</taxon>
        <taxon>Craniata</taxon>
        <taxon>Vertebrata</taxon>
        <taxon>Euteleostomi</taxon>
        <taxon>Archelosauria</taxon>
        <taxon>Archosauria</taxon>
        <taxon>Dinosauria</taxon>
        <taxon>Saurischia</taxon>
        <taxon>Theropoda</taxon>
        <taxon>Coelurosauria</taxon>
        <taxon>Aves</taxon>
        <taxon>Neognathae</taxon>
        <taxon>Neoaves</taxon>
        <taxon>Telluraves</taxon>
        <taxon>Australaves</taxon>
        <taxon>Passeriformes</taxon>
        <taxon>Turdidae</taxon>
        <taxon>Catharus</taxon>
    </lineage>
</organism>
<keyword evidence="12" id="KW-0967">Endosome</keyword>
<name>A0A8C3VNV2_CATUS</name>
<evidence type="ECO:0000256" key="7">
    <source>
        <dbReference type="ARBA" id="ARBA00012759"/>
    </source>
</evidence>
<feature type="compositionally biased region" description="Basic and acidic residues" evidence="27">
    <location>
        <begin position="607"/>
        <end position="626"/>
    </location>
</feature>
<evidence type="ECO:0000256" key="6">
    <source>
        <dbReference type="ARBA" id="ARBA00009085"/>
    </source>
</evidence>
<reference evidence="30" key="1">
    <citation type="submission" date="2020-10" db="EMBL/GenBank/DDBJ databases">
        <title>Catharus ustulatus (Swainson's thrush) genome, bCatUst1, primary haplotype v2.</title>
        <authorList>
            <person name="Delmore K."/>
            <person name="Vafadar M."/>
            <person name="Formenti G."/>
            <person name="Chow W."/>
            <person name="Pelan S."/>
            <person name="Howe K."/>
            <person name="Rhie A."/>
            <person name="Mountcastle J."/>
            <person name="Haase B."/>
            <person name="Fedrigo O."/>
            <person name="Jarvis E.D."/>
        </authorList>
    </citation>
    <scope>NUCLEOTIDE SEQUENCE [LARGE SCALE GENOMIC DNA]</scope>
</reference>
<feature type="compositionally biased region" description="Basic and acidic residues" evidence="27">
    <location>
        <begin position="455"/>
        <end position="581"/>
    </location>
</feature>
<dbReference type="InterPro" id="IPR038765">
    <property type="entry name" value="Papain-like_cys_pep_sf"/>
</dbReference>
<dbReference type="PANTHER" id="PTHR21646:SF27">
    <property type="entry name" value="UBIQUITIN CARBOXYL-TERMINAL HYDROLASE 8"/>
    <property type="match status" value="1"/>
</dbReference>
<gene>
    <name evidence="30" type="primary">USP8</name>
</gene>
<evidence type="ECO:0000256" key="8">
    <source>
        <dbReference type="ARBA" id="ARBA00022475"/>
    </source>
</evidence>
<dbReference type="GO" id="GO:0030496">
    <property type="term" value="C:midbody"/>
    <property type="evidence" value="ECO:0007669"/>
    <property type="project" value="UniProtKB-ARBA"/>
</dbReference>
<feature type="region of interest" description="Disordered" evidence="27">
    <location>
        <begin position="387"/>
        <end position="626"/>
    </location>
</feature>
<evidence type="ECO:0000256" key="9">
    <source>
        <dbReference type="ARBA" id="ARBA00022490"/>
    </source>
</evidence>
<evidence type="ECO:0000256" key="24">
    <source>
        <dbReference type="ARBA" id="ARBA00077311"/>
    </source>
</evidence>
<dbReference type="InterPro" id="IPR050185">
    <property type="entry name" value="Ub_carboxyl-term_hydrolase"/>
</dbReference>
<evidence type="ECO:0000256" key="16">
    <source>
        <dbReference type="ARBA" id="ARBA00022843"/>
    </source>
</evidence>
<dbReference type="GO" id="GO:0004843">
    <property type="term" value="F:cysteine-type deubiquitinase activity"/>
    <property type="evidence" value="ECO:0007669"/>
    <property type="project" value="UniProtKB-EC"/>
</dbReference>
<dbReference type="SUPFAM" id="SSF140856">
    <property type="entry name" value="USP8 N-terminal domain-like"/>
    <property type="match status" value="1"/>
</dbReference>
<dbReference type="FunFam" id="3.40.250.10:FF:000017">
    <property type="entry name" value="ubiquitin carboxyl-terminal hydrolase 8"/>
    <property type="match status" value="1"/>
</dbReference>
<sequence length="1104" mass="126464">MPAVASVPKELYLSTSLKDLNKKTEVKPEKTSTKSYVQSALKIFKAAEESRLDGDEEKAYILYMKYVAVYNLIRKRPDFKQQQDYFHSILGPTNLKKALDEAEILSDSLKLRYEEAEVRKKLEERDRQELQKKQEPKDDGKSSAKNSSESAVDSKGKSQRVSEDKNSSTADGQAITPEKLFAMMSDKNIELLIMDARKLKDYQESCIPKSISVPEEAIRPGDTANLIEARLPEDSRDAWKRRGQFHYCILLDWFSSAEDLKLGTTLQSLKDALFKWESKTILQNEPLILEGGYENWLLCFPQYTTNARVTPPQHGRTEAVTVSLDFTYPSLEETAPVPPIVAENEEMADNLEERLKSLNRPNIQDAAVPKSDSSFIVNPVSVTRSIPEVDRSKKPSLKILGDNRAKSPSTVSDSQSGENGRIVPDRSTKPVLDGRGTLTEEEKSRVHAETAALLEKNRREKELRERQQQEQKERLRREKEEQERKEKEQEQNAKEEQKEKEHREKLQQSKEDREQKEREEQIKKEQEEKEQERAHREAVEAKKQNKNEPENIGAKRIEIDKISMDEREKGARTPETQKRALGDTSQTFVTQTGVKGQPDSGAQKPGPLREDSEQDTERLKREPLMRARSEEMGRIVPGLPAGWVKFLDDITGTYRYYHSPTNTVQMYPPEMAPPATPPSTPPTRKAKPKVTVEREREHSKLKRSYSSPDITQAIQEEDKKRIPVTPAVNRDNKPACYTKAEISRLSASQIRNLNPVFGGSGPALTGLRNLGNTCYMNSILQCLCNAPHLAEYFNRNLYQADINRSNFLGHKGEVAEEFGVIMKALWAGQYKYISPKDFKITIGKINDQFAGYSQQDSQELLLFLMDGLHEDLNKADNRKRYKEENNDHLDDSSAAEIAWHKHKQLNESIIVALFQGQFKSTVQCLTCHKRSRTFEAFMYLSLPLASSSKCTLQECLRLFSKEEKLTDNNRFYCSHCKTRRDSSKKIEIWKLPPVLLVHLKRFSYDGRWKQKLQTSVDFPLETLDLSQYVIGPKTSLKRYNLFSNHYGGLDGGHYTAYCKNASKQRWFKFDDHEVSEISASSVKSSAAYILFYTSYEQRAVDMAT</sequence>
<evidence type="ECO:0000256" key="1">
    <source>
        <dbReference type="ARBA" id="ARBA00000707"/>
    </source>
</evidence>
<dbReference type="Proteomes" id="UP000694563">
    <property type="component" value="Chromosome 12"/>
</dbReference>
<dbReference type="FunFam" id="3.90.70.10:FF:000025">
    <property type="entry name" value="Putative ubiquitin carboxyl-terminal hydrolase 8"/>
    <property type="match status" value="1"/>
</dbReference>
<feature type="compositionally biased region" description="Polar residues" evidence="27">
    <location>
        <begin position="406"/>
        <end position="418"/>
    </location>
</feature>
<dbReference type="GO" id="GO:0017124">
    <property type="term" value="F:SH3 domain binding"/>
    <property type="evidence" value="ECO:0007669"/>
    <property type="project" value="UniProtKB-KW"/>
</dbReference>
<comment type="catalytic activity">
    <reaction evidence="1">
        <text>Thiol-dependent hydrolysis of ester, thioester, amide, peptide and isopeptide bonds formed by the C-terminal Gly of ubiquitin (a 76-residue protein attached to proteins as an intracellular targeting signal).</text>
        <dbReference type="EC" id="3.4.19.12"/>
    </reaction>
</comment>
<evidence type="ECO:0000256" key="19">
    <source>
        <dbReference type="ARBA" id="ARBA00023242"/>
    </source>
</evidence>
<dbReference type="SMART" id="SM00450">
    <property type="entry name" value="RHOD"/>
    <property type="match status" value="1"/>
</dbReference>
<dbReference type="PROSITE" id="PS50206">
    <property type="entry name" value="RHODANESE_3"/>
    <property type="match status" value="1"/>
</dbReference>
<evidence type="ECO:0000313" key="31">
    <source>
        <dbReference type="Proteomes" id="UP000694563"/>
    </source>
</evidence>
<feature type="compositionally biased region" description="Basic and acidic residues" evidence="27">
    <location>
        <begin position="438"/>
        <end position="448"/>
    </location>
</feature>
<keyword evidence="20" id="KW-0131">Cell cycle</keyword>
<evidence type="ECO:0000256" key="15">
    <source>
        <dbReference type="ARBA" id="ARBA00022807"/>
    </source>
</evidence>
<evidence type="ECO:0000256" key="12">
    <source>
        <dbReference type="ARBA" id="ARBA00022753"/>
    </source>
</evidence>
<dbReference type="InterPro" id="IPR001763">
    <property type="entry name" value="Rhodanese-like_dom"/>
</dbReference>
<evidence type="ECO:0000256" key="10">
    <source>
        <dbReference type="ARBA" id="ARBA00022553"/>
    </source>
</evidence>
<keyword evidence="9" id="KW-0963">Cytoplasm</keyword>
<feature type="compositionally biased region" description="Polar residues" evidence="27">
    <location>
        <begin position="583"/>
        <end position="594"/>
    </location>
</feature>
<feature type="compositionally biased region" description="Basic and acidic residues" evidence="27">
    <location>
        <begin position="122"/>
        <end position="142"/>
    </location>
</feature>
<dbReference type="Gene3D" id="1.20.58.80">
    <property type="entry name" value="Phosphotransferase system, lactose/cellobiose-type IIA subunit"/>
    <property type="match status" value="1"/>
</dbReference>
<dbReference type="GO" id="GO:0005829">
    <property type="term" value="C:cytosol"/>
    <property type="evidence" value="ECO:0007669"/>
    <property type="project" value="UniProtKB-ARBA"/>
</dbReference>
<dbReference type="Pfam" id="PF20625">
    <property type="entry name" value="WW_USP8"/>
    <property type="match status" value="1"/>
</dbReference>
<evidence type="ECO:0000256" key="26">
    <source>
        <dbReference type="ARBA" id="ARBA00082456"/>
    </source>
</evidence>
<reference evidence="30" key="3">
    <citation type="submission" date="2025-09" db="UniProtKB">
        <authorList>
            <consortium name="Ensembl"/>
        </authorList>
    </citation>
    <scope>IDENTIFICATION</scope>
</reference>
<dbReference type="InterPro" id="IPR048498">
    <property type="entry name" value="WW_USP8"/>
</dbReference>
<reference evidence="30" key="2">
    <citation type="submission" date="2025-08" db="UniProtKB">
        <authorList>
            <consortium name="Ensembl"/>
        </authorList>
    </citation>
    <scope>IDENTIFICATION</scope>
</reference>
<dbReference type="GO" id="GO:0016579">
    <property type="term" value="P:protein deubiquitination"/>
    <property type="evidence" value="ECO:0007669"/>
    <property type="project" value="InterPro"/>
</dbReference>
<evidence type="ECO:0000259" key="28">
    <source>
        <dbReference type="PROSITE" id="PS50206"/>
    </source>
</evidence>
<dbReference type="InterPro" id="IPR015063">
    <property type="entry name" value="USP8_dimer"/>
</dbReference>
<dbReference type="Pfam" id="PF08969">
    <property type="entry name" value="USP8_dimer"/>
    <property type="match status" value="1"/>
</dbReference>
<evidence type="ECO:0000256" key="18">
    <source>
        <dbReference type="ARBA" id="ARBA00023136"/>
    </source>
</evidence>
<dbReference type="AlphaFoldDB" id="A0A8C3VNV2"/>
<keyword evidence="18" id="KW-0472">Membrane</keyword>
<evidence type="ECO:0000256" key="4">
    <source>
        <dbReference type="ARBA" id="ARBA00004481"/>
    </source>
</evidence>
<accession>A0A8C3VNV2</accession>
<dbReference type="GO" id="GO:0010008">
    <property type="term" value="C:endosome membrane"/>
    <property type="evidence" value="ECO:0007669"/>
    <property type="project" value="UniProtKB-SubCell"/>
</dbReference>
<dbReference type="InterPro" id="IPR018200">
    <property type="entry name" value="USP_CS"/>
</dbReference>
<dbReference type="GO" id="GO:0006508">
    <property type="term" value="P:proteolysis"/>
    <property type="evidence" value="ECO:0007669"/>
    <property type="project" value="UniProtKB-KW"/>
</dbReference>